<evidence type="ECO:0000259" key="2">
    <source>
        <dbReference type="Pfam" id="PF01551"/>
    </source>
</evidence>
<dbReference type="Proteomes" id="UP000178176">
    <property type="component" value="Unassembled WGS sequence"/>
</dbReference>
<accession>A0A1F4YGL9</accession>
<dbReference type="SUPFAM" id="SSF51261">
    <property type="entry name" value="Duplicated hybrid motif"/>
    <property type="match status" value="1"/>
</dbReference>
<dbReference type="PANTHER" id="PTHR21666:SF289">
    <property type="entry name" value="L-ALA--D-GLU ENDOPEPTIDASE"/>
    <property type="match status" value="1"/>
</dbReference>
<evidence type="ECO:0000313" key="4">
    <source>
        <dbReference type="Proteomes" id="UP000178176"/>
    </source>
</evidence>
<keyword evidence="1" id="KW-0732">Signal</keyword>
<dbReference type="InterPro" id="IPR050570">
    <property type="entry name" value="Cell_wall_metabolism_enzyme"/>
</dbReference>
<dbReference type="Gene3D" id="2.70.70.10">
    <property type="entry name" value="Glucose Permease (Domain IIA)"/>
    <property type="match status" value="1"/>
</dbReference>
<protein>
    <recommendedName>
        <fullName evidence="2">M23ase beta-sheet core domain-containing protein</fullName>
    </recommendedName>
</protein>
<organism evidence="3 4">
    <name type="scientific">Candidatus Amesbacteria bacterium RIFCSPHIGHO2_01_FULL_48_32b</name>
    <dbReference type="NCBI Taxonomy" id="1797253"/>
    <lineage>
        <taxon>Bacteria</taxon>
        <taxon>Candidatus Amesiibacteriota</taxon>
    </lineage>
</organism>
<comment type="caution">
    <text evidence="3">The sequence shown here is derived from an EMBL/GenBank/DDBJ whole genome shotgun (WGS) entry which is preliminary data.</text>
</comment>
<dbReference type="PANTHER" id="PTHR21666">
    <property type="entry name" value="PEPTIDASE-RELATED"/>
    <property type="match status" value="1"/>
</dbReference>
<name>A0A1F4YGL9_9BACT</name>
<dbReference type="InterPro" id="IPR016047">
    <property type="entry name" value="M23ase_b-sheet_dom"/>
</dbReference>
<dbReference type="Pfam" id="PF01551">
    <property type="entry name" value="Peptidase_M23"/>
    <property type="match status" value="1"/>
</dbReference>
<sequence>MWRIFFMAKRIRKFALGWAERVLKRVQTPLPLKEAAWRLIRFLALCGKSNPISFAVRPVLAHKRLRASLGMSLVVMVVSAAIWSPSPWAADDSGGRLDMVVVPEGEVRLKTDEAVQSPLAVYRVSQGFGWSHSGLDMAAESGTPVRPLMTGVVTEAKRSWLGYGNMVKIKHEGEYESLYAHLSEIGVSVGQYVGMGTVLGKAGSTGRSSGPHLHLEIYEGGKPVNPASILGI</sequence>
<dbReference type="InterPro" id="IPR011055">
    <property type="entry name" value="Dup_hybrid_motif"/>
</dbReference>
<reference evidence="3 4" key="1">
    <citation type="journal article" date="2016" name="Nat. Commun.">
        <title>Thousands of microbial genomes shed light on interconnected biogeochemical processes in an aquifer system.</title>
        <authorList>
            <person name="Anantharaman K."/>
            <person name="Brown C.T."/>
            <person name="Hug L.A."/>
            <person name="Sharon I."/>
            <person name="Castelle C.J."/>
            <person name="Probst A.J."/>
            <person name="Thomas B.C."/>
            <person name="Singh A."/>
            <person name="Wilkins M.J."/>
            <person name="Karaoz U."/>
            <person name="Brodie E.L."/>
            <person name="Williams K.H."/>
            <person name="Hubbard S.S."/>
            <person name="Banfield J.F."/>
        </authorList>
    </citation>
    <scope>NUCLEOTIDE SEQUENCE [LARGE SCALE GENOMIC DNA]</scope>
</reference>
<proteinExistence type="predicted"/>
<dbReference type="CDD" id="cd12797">
    <property type="entry name" value="M23_peptidase"/>
    <property type="match status" value="1"/>
</dbReference>
<dbReference type="GO" id="GO:0004222">
    <property type="term" value="F:metalloendopeptidase activity"/>
    <property type="evidence" value="ECO:0007669"/>
    <property type="project" value="TreeGrafter"/>
</dbReference>
<dbReference type="EMBL" id="MEXH01000002">
    <property type="protein sequence ID" value="OGC93097.1"/>
    <property type="molecule type" value="Genomic_DNA"/>
</dbReference>
<evidence type="ECO:0000313" key="3">
    <source>
        <dbReference type="EMBL" id="OGC93097.1"/>
    </source>
</evidence>
<dbReference type="AlphaFoldDB" id="A0A1F4YGL9"/>
<evidence type="ECO:0000256" key="1">
    <source>
        <dbReference type="ARBA" id="ARBA00022729"/>
    </source>
</evidence>
<feature type="domain" description="M23ase beta-sheet core" evidence="2">
    <location>
        <begin position="131"/>
        <end position="226"/>
    </location>
</feature>
<gene>
    <name evidence="3" type="ORF">A2876_00935</name>
</gene>